<dbReference type="Proteomes" id="UP001229421">
    <property type="component" value="Unassembled WGS sequence"/>
</dbReference>
<dbReference type="GO" id="GO:0000145">
    <property type="term" value="C:exocyst"/>
    <property type="evidence" value="ECO:0007669"/>
    <property type="project" value="TreeGrafter"/>
</dbReference>
<evidence type="ECO:0000256" key="3">
    <source>
        <dbReference type="ARBA" id="ARBA00022483"/>
    </source>
</evidence>
<evidence type="ECO:0000313" key="8">
    <source>
        <dbReference type="Proteomes" id="UP001229421"/>
    </source>
</evidence>
<feature type="domain" description="Exocyst complex subunit EXOC6/Sec15 C-terminal" evidence="5">
    <location>
        <begin position="596"/>
        <end position="947"/>
    </location>
</feature>
<keyword evidence="8" id="KW-1185">Reference proteome</keyword>
<comment type="caution">
    <text evidence="7">The sequence shown here is derived from an EMBL/GenBank/DDBJ whole genome shotgun (WGS) entry which is preliminary data.</text>
</comment>
<dbReference type="GO" id="GO:0006893">
    <property type="term" value="P:Golgi to plasma membrane transport"/>
    <property type="evidence" value="ECO:0007669"/>
    <property type="project" value="TreeGrafter"/>
</dbReference>
<evidence type="ECO:0000256" key="1">
    <source>
        <dbReference type="ARBA" id="ARBA00007944"/>
    </source>
</evidence>
<dbReference type="InterPro" id="IPR007225">
    <property type="entry name" value="EXOC6/Sec15"/>
</dbReference>
<name>A0AAD8KQD2_TARER</name>
<dbReference type="EMBL" id="JAUHHV010000004">
    <property type="protein sequence ID" value="KAK1427048.1"/>
    <property type="molecule type" value="Genomic_DNA"/>
</dbReference>
<evidence type="ECO:0008006" key="9">
    <source>
        <dbReference type="Google" id="ProtNLM"/>
    </source>
</evidence>
<evidence type="ECO:0000256" key="2">
    <source>
        <dbReference type="ARBA" id="ARBA00022448"/>
    </source>
</evidence>
<evidence type="ECO:0000256" key="4">
    <source>
        <dbReference type="ARBA" id="ARBA00023054"/>
    </source>
</evidence>
<dbReference type="Pfam" id="PF04091">
    <property type="entry name" value="Sec15_C"/>
    <property type="match status" value="1"/>
</dbReference>
<keyword evidence="2" id="KW-0813">Transport</keyword>
<evidence type="ECO:0000313" key="7">
    <source>
        <dbReference type="EMBL" id="KAK1427048.1"/>
    </source>
</evidence>
<evidence type="ECO:0000259" key="5">
    <source>
        <dbReference type="Pfam" id="PF04091"/>
    </source>
</evidence>
<dbReference type="PANTHER" id="PTHR12702:SF0">
    <property type="entry name" value="EXOCYST COMPLEX COMPONENT 6"/>
    <property type="match status" value="1"/>
</dbReference>
<dbReference type="GO" id="GO:0090522">
    <property type="term" value="P:vesicle tethering involved in exocytosis"/>
    <property type="evidence" value="ECO:0007669"/>
    <property type="project" value="InterPro"/>
</dbReference>
<dbReference type="Gene3D" id="1.20.58.670">
    <property type="entry name" value="Dsl1p vesicle tethering complex, Tip20p subunit, domain D"/>
    <property type="match status" value="1"/>
</dbReference>
<gene>
    <name evidence="7" type="ORF">QVD17_15730</name>
</gene>
<organism evidence="7 8">
    <name type="scientific">Tagetes erecta</name>
    <name type="common">African marigold</name>
    <dbReference type="NCBI Taxonomy" id="13708"/>
    <lineage>
        <taxon>Eukaryota</taxon>
        <taxon>Viridiplantae</taxon>
        <taxon>Streptophyta</taxon>
        <taxon>Embryophyta</taxon>
        <taxon>Tracheophyta</taxon>
        <taxon>Spermatophyta</taxon>
        <taxon>Magnoliopsida</taxon>
        <taxon>eudicotyledons</taxon>
        <taxon>Gunneridae</taxon>
        <taxon>Pentapetalae</taxon>
        <taxon>asterids</taxon>
        <taxon>campanulids</taxon>
        <taxon>Asterales</taxon>
        <taxon>Asteraceae</taxon>
        <taxon>Asteroideae</taxon>
        <taxon>Heliantheae alliance</taxon>
        <taxon>Tageteae</taxon>
        <taxon>Tagetes</taxon>
    </lineage>
</organism>
<dbReference type="GO" id="GO:0006886">
    <property type="term" value="P:intracellular protein transport"/>
    <property type="evidence" value="ECO:0007669"/>
    <property type="project" value="InterPro"/>
</dbReference>
<proteinExistence type="inferred from homology"/>
<dbReference type="AlphaFoldDB" id="A0AAD8KQD2"/>
<accession>A0AAD8KQD2</accession>
<comment type="similarity">
    <text evidence="1">Belongs to the SEC15 family.</text>
</comment>
<sequence length="984" mass="111898">MKNKVIKENKCQRCSRGLTRFLNKLKDFYVKSMTELAYKVESGCGPTDVNVSTLPKSFSTTSRRLSNSDQDLAELVKIASRRGLSKKVEFELQSHQRSTHGRVSIHGVPHRRSMGMGKIDEDKDYDINEIDSFDLIPIKYPRSKSHTISKNVECSNSASWISKSGCYCDHRLLILIVSQSNQSSSTQQPFSVLSVTMNAKMRTRNVTENGDSFEDSILMTLIGNGEDLGPMVRHSFEMGKPENLLHQLKNVVKKKEVEIEDLCKLHYEEFIVAVDELRGVLVDAEELKGELASDNFRLQEIGSALLIRLEDLLESYSIKKNITEAVKMSKVCVEVMDLCIQCNKHISDDQFYPALKAIDQIEKNYMKNIPVKTLRNSIEKRVPVIKNHIEKKICGEINDWLVHIRSTSRDIGQKAIGFASLARQRNEDMLSRQKKAEEESSLGLGDFTYSLDVEEIDENSVLKIDLMPLYRAYYIHICLGIGDQFREYYYKNRMLQLSSDLQVSSVQHFLGSHQTYLAQIAGYFIVEDRVLRTAGDLLLANQVEVMWETAVAKLTLTLENQFSQMDTASHLLLVKDYVTLLGSTLRQYGYDVGPILDTLTNSRDKYHELLLAECKLQIKDAIINDDCKQMVLKESEYPSNVLCFHLQSSDIMPAFPYVAPFSSMVPDCCRIVRSFIQDSVNYLSYGGQTNFFDFARKYLDKLLIDVLNQVLLSTIKSSNTGVSQAIQIAANISFLERACDYFLQTAAKQCGIPARIIARPQTTLMAKMVLKTSRDESYHALLDLVNNKLTKYLSLMENVNWIIDDVAQHKSEYMNEAVIYLDTILSTAQQILPIDVMYKIGNGALEHVNNSYMDTLLSDSLKRFTASAVMGINNDLKSLEQFADEKFHGTGLNEIYKEGSFKGCLVEIRQLVNLLLSSQPENFMNPVIRMKNYNTLDYKKLGIICEKYKDSPDGLFGSLSNRGGKQSNRKKSMDVLKRRLKEFN</sequence>
<dbReference type="Gene3D" id="1.10.357.30">
    <property type="entry name" value="Exocyst complex subunit Sec15 C-terminal domain, N-terminal subdomain"/>
    <property type="match status" value="1"/>
</dbReference>
<dbReference type="PANTHER" id="PTHR12702">
    <property type="entry name" value="SEC15"/>
    <property type="match status" value="1"/>
</dbReference>
<dbReference type="InterPro" id="IPR046361">
    <property type="entry name" value="EXOC6/Sec15_C"/>
</dbReference>
<reference evidence="7" key="1">
    <citation type="journal article" date="2023" name="bioRxiv">
        <title>Improved chromosome-level genome assembly for marigold (Tagetes erecta).</title>
        <authorList>
            <person name="Jiang F."/>
            <person name="Yuan L."/>
            <person name="Wang S."/>
            <person name="Wang H."/>
            <person name="Xu D."/>
            <person name="Wang A."/>
            <person name="Fan W."/>
        </authorList>
    </citation>
    <scope>NUCLEOTIDE SEQUENCE</scope>
    <source>
        <strain evidence="7">WSJ</strain>
        <tissue evidence="7">Leaf</tissue>
    </source>
</reference>
<dbReference type="InterPro" id="IPR048359">
    <property type="entry name" value="EXOC6_Sec15_N"/>
</dbReference>
<feature type="domain" description="Exocyst complex component EXOC6/Sec15 N-terminal" evidence="6">
    <location>
        <begin position="247"/>
        <end position="416"/>
    </location>
</feature>
<protein>
    <recommendedName>
        <fullName evidence="9">Exocyst complex component</fullName>
    </recommendedName>
</protein>
<evidence type="ECO:0000259" key="6">
    <source>
        <dbReference type="Pfam" id="PF20651"/>
    </source>
</evidence>
<dbReference type="GO" id="GO:0016020">
    <property type="term" value="C:membrane"/>
    <property type="evidence" value="ECO:0007669"/>
    <property type="project" value="TreeGrafter"/>
</dbReference>
<dbReference type="InterPro" id="IPR042044">
    <property type="entry name" value="EXOC6PINT-1/Sec15/Tip20_C_dom2"/>
</dbReference>
<dbReference type="InterPro" id="IPR042045">
    <property type="entry name" value="EXOC6/Sec15_C_dom1"/>
</dbReference>
<dbReference type="FunFam" id="1.20.58.670:FF:000002">
    <property type="entry name" value="Exocyst complex component"/>
    <property type="match status" value="1"/>
</dbReference>
<dbReference type="Pfam" id="PF20651">
    <property type="entry name" value="EXOC6_Sec15_N"/>
    <property type="match status" value="1"/>
</dbReference>
<keyword evidence="4" id="KW-0175">Coiled coil</keyword>
<keyword evidence="3" id="KW-0268">Exocytosis</keyword>